<dbReference type="RefSeq" id="WP_264778540.1">
    <property type="nucleotide sequence ID" value="NZ_AP026562.1"/>
</dbReference>
<dbReference type="InterPro" id="IPR046335">
    <property type="entry name" value="LacI/GalR-like_sensor"/>
</dbReference>
<keyword evidence="7" id="KW-1185">Reference proteome</keyword>
<dbReference type="InterPro" id="IPR000843">
    <property type="entry name" value="HTH_LacI"/>
</dbReference>
<accession>A0ABN6RLI9</accession>
<evidence type="ECO:0000256" key="2">
    <source>
        <dbReference type="ARBA" id="ARBA00023015"/>
    </source>
</evidence>
<organism evidence="6 7">
    <name type="scientific">Deinococcus aetherius</name>
    <dbReference type="NCBI Taxonomy" id="200252"/>
    <lineage>
        <taxon>Bacteria</taxon>
        <taxon>Thermotogati</taxon>
        <taxon>Deinococcota</taxon>
        <taxon>Deinococci</taxon>
        <taxon>Deinococcales</taxon>
        <taxon>Deinococcaceae</taxon>
        <taxon>Deinococcus</taxon>
    </lineage>
</organism>
<dbReference type="SUPFAM" id="SSF47413">
    <property type="entry name" value="lambda repressor-like DNA-binding domains"/>
    <property type="match status" value="1"/>
</dbReference>
<dbReference type="InterPro" id="IPR010982">
    <property type="entry name" value="Lambda_DNA-bd_dom_sf"/>
</dbReference>
<keyword evidence="1" id="KW-0678">Repressor</keyword>
<reference evidence="6" key="1">
    <citation type="submission" date="2022-07" db="EMBL/GenBank/DDBJ databases">
        <title>Complete Genome Sequence of the Radioresistant Bacterium Deinococcus aetherius ST0316, Isolated from the Air Dust collected in Lower Stratosphere above Japan.</title>
        <authorList>
            <person name="Satoh K."/>
            <person name="Hagiwara K."/>
            <person name="Katsumata K."/>
            <person name="Kubo A."/>
            <person name="Yokobori S."/>
            <person name="Yamagishi A."/>
            <person name="Oono Y."/>
            <person name="Narumi I."/>
        </authorList>
    </citation>
    <scope>NUCLEOTIDE SEQUENCE</scope>
    <source>
        <strain evidence="6">ST0316</strain>
        <plasmid evidence="6">pDAETH-2</plasmid>
    </source>
</reference>
<dbReference type="SMART" id="SM00354">
    <property type="entry name" value="HTH_LACI"/>
    <property type="match status" value="1"/>
</dbReference>
<sequence length="346" mass="36585">MPVTQQDVAEAARVSVSTVCLVLRDDPRISERTRRRVLQAAQEVGYVARTAVHVPGATHHLGVLIAESSAHPSADHFFGEVLRGVTEEAEQGGHTVSVAAFDGLDLPRLVREGRAHGLILGGNPIAEGVLERVRALTVPSVFIGRYPGHLALNAVLTDNPGGGQLATEHLLGLGRRRVGFISGDPAESFMNDDRLVGYRRALQWAGAQAGPTWFARGTAMGGVGGGARAVYELLDSGEDFDALLVAEDHMALGALRALRERGVRVPDDVAVVGYSDIHLAGLSDPPLTTVHVPRRRLGRAAARLLGDLLAGRVEPPLHVTVPPKLVVRTSCGAAPQPAHLSRPPPG</sequence>
<evidence type="ECO:0000256" key="1">
    <source>
        <dbReference type="ARBA" id="ARBA00022491"/>
    </source>
</evidence>
<dbReference type="Pfam" id="PF13377">
    <property type="entry name" value="Peripla_BP_3"/>
    <property type="match status" value="1"/>
</dbReference>
<evidence type="ECO:0000256" key="3">
    <source>
        <dbReference type="ARBA" id="ARBA00023125"/>
    </source>
</evidence>
<dbReference type="Gene3D" id="1.10.260.40">
    <property type="entry name" value="lambda repressor-like DNA-binding domains"/>
    <property type="match status" value="1"/>
</dbReference>
<dbReference type="Proteomes" id="UP001064971">
    <property type="component" value="Plasmid pDAETH-2"/>
</dbReference>
<dbReference type="PROSITE" id="PS50932">
    <property type="entry name" value="HTH_LACI_2"/>
    <property type="match status" value="1"/>
</dbReference>
<feature type="domain" description="HTH lacI-type" evidence="5">
    <location>
        <begin position="3"/>
        <end position="56"/>
    </location>
</feature>
<dbReference type="SUPFAM" id="SSF53822">
    <property type="entry name" value="Periplasmic binding protein-like I"/>
    <property type="match status" value="1"/>
</dbReference>
<dbReference type="PANTHER" id="PTHR30146:SF148">
    <property type="entry name" value="HTH-TYPE TRANSCRIPTIONAL REPRESSOR PURR-RELATED"/>
    <property type="match status" value="1"/>
</dbReference>
<keyword evidence="2" id="KW-0805">Transcription regulation</keyword>
<evidence type="ECO:0000313" key="7">
    <source>
        <dbReference type="Proteomes" id="UP001064971"/>
    </source>
</evidence>
<keyword evidence="3" id="KW-0238">DNA-binding</keyword>
<gene>
    <name evidence="6" type="primary">malI-2</name>
    <name evidence="6" type="ORF">DAETH_41540</name>
</gene>
<evidence type="ECO:0000256" key="4">
    <source>
        <dbReference type="ARBA" id="ARBA00023163"/>
    </source>
</evidence>
<dbReference type="Gene3D" id="3.40.50.2300">
    <property type="match status" value="2"/>
</dbReference>
<dbReference type="PANTHER" id="PTHR30146">
    <property type="entry name" value="LACI-RELATED TRANSCRIPTIONAL REPRESSOR"/>
    <property type="match status" value="1"/>
</dbReference>
<evidence type="ECO:0000313" key="6">
    <source>
        <dbReference type="EMBL" id="BDP44185.1"/>
    </source>
</evidence>
<keyword evidence="4" id="KW-0804">Transcription</keyword>
<dbReference type="InterPro" id="IPR028082">
    <property type="entry name" value="Peripla_BP_I"/>
</dbReference>
<geneLocation type="plasmid" evidence="6 7">
    <name>pDAETH-2</name>
</geneLocation>
<keyword evidence="6" id="KW-0614">Plasmid</keyword>
<dbReference type="Pfam" id="PF00356">
    <property type="entry name" value="LacI"/>
    <property type="match status" value="1"/>
</dbReference>
<protein>
    <submittedName>
        <fullName evidence="6">LacI family transcriptional regulator</fullName>
    </submittedName>
</protein>
<dbReference type="CDD" id="cd01392">
    <property type="entry name" value="HTH_LacI"/>
    <property type="match status" value="1"/>
</dbReference>
<dbReference type="CDD" id="cd06267">
    <property type="entry name" value="PBP1_LacI_sugar_binding-like"/>
    <property type="match status" value="1"/>
</dbReference>
<name>A0ABN6RLI9_9DEIO</name>
<proteinExistence type="predicted"/>
<evidence type="ECO:0000259" key="5">
    <source>
        <dbReference type="PROSITE" id="PS50932"/>
    </source>
</evidence>
<dbReference type="EMBL" id="AP026562">
    <property type="protein sequence ID" value="BDP44185.1"/>
    <property type="molecule type" value="Genomic_DNA"/>
</dbReference>